<feature type="domain" description="DUF8021" evidence="2">
    <location>
        <begin position="170"/>
        <end position="243"/>
    </location>
</feature>
<evidence type="ECO:0000313" key="3">
    <source>
        <dbReference type="EMBL" id="CEL02176.1"/>
    </source>
</evidence>
<keyword evidence="4" id="KW-1185">Reference proteome</keyword>
<evidence type="ECO:0000256" key="1">
    <source>
        <dbReference type="SAM" id="SignalP"/>
    </source>
</evidence>
<feature type="signal peptide" evidence="1">
    <location>
        <begin position="1"/>
        <end position="17"/>
    </location>
</feature>
<dbReference type="OrthoDB" id="5229624at2759"/>
<organism evidence="3 4">
    <name type="scientific">Aspergillus calidoustus</name>
    <dbReference type="NCBI Taxonomy" id="454130"/>
    <lineage>
        <taxon>Eukaryota</taxon>
        <taxon>Fungi</taxon>
        <taxon>Dikarya</taxon>
        <taxon>Ascomycota</taxon>
        <taxon>Pezizomycotina</taxon>
        <taxon>Eurotiomycetes</taxon>
        <taxon>Eurotiomycetidae</taxon>
        <taxon>Eurotiales</taxon>
        <taxon>Aspergillaceae</taxon>
        <taxon>Aspergillus</taxon>
        <taxon>Aspergillus subgen. Nidulantes</taxon>
    </lineage>
</organism>
<proteinExistence type="predicted"/>
<accession>A0A0U5FRR7</accession>
<gene>
    <name evidence="3" type="ORF">ASPCAL03348</name>
</gene>
<name>A0A0U5FRR7_ASPCI</name>
<keyword evidence="1" id="KW-0732">Signal</keyword>
<feature type="chain" id="PRO_5006857233" description="DUF8021 domain-containing protein" evidence="1">
    <location>
        <begin position="18"/>
        <end position="321"/>
    </location>
</feature>
<dbReference type="Proteomes" id="UP000054771">
    <property type="component" value="Unassembled WGS sequence"/>
</dbReference>
<sequence length="321" mass="35750">MLFNAVACLALVVGGVATPMPTLVSRSASNTTSCNRDCMETMVTKVLDSMVAHDPFRLPLAEVYKATENSHPAAVNMMTLWRTVTKASSPNVLAIDTTQGQAYFMLPITEGNATIQSILWGRIKVSQQLITEFELFVNRGKGEDGFAFDVENLPDNFKRWQYPPKDRTKATRDQLARLAASSFNANDNFTVDMASDCQFTEMGWVVKNAACNWMPDRPTDLNARTVVIDEQLGIVVTAGVVPGKVYPYATFSAFIPDSMESSQATQDTWYSIQKSEGYIYLVEPMHTLSTSFNVFQYYNNQLQGEQFNVYLTAPQNGTNWA</sequence>
<reference evidence="4" key="1">
    <citation type="journal article" date="2016" name="Genome Announc.">
        <title>Draft genome sequences of fungus Aspergillus calidoustus.</title>
        <authorList>
            <person name="Horn F."/>
            <person name="Linde J."/>
            <person name="Mattern D.J."/>
            <person name="Walther G."/>
            <person name="Guthke R."/>
            <person name="Scherlach K."/>
            <person name="Martin K."/>
            <person name="Brakhage A.A."/>
            <person name="Petzke L."/>
            <person name="Valiante V."/>
        </authorList>
    </citation>
    <scope>NUCLEOTIDE SEQUENCE [LARGE SCALE GENOMIC DNA]</scope>
    <source>
        <strain evidence="4">SF006504</strain>
    </source>
</reference>
<evidence type="ECO:0000313" key="4">
    <source>
        <dbReference type="Proteomes" id="UP000054771"/>
    </source>
</evidence>
<protein>
    <recommendedName>
        <fullName evidence="2">DUF8021 domain-containing protein</fullName>
    </recommendedName>
</protein>
<dbReference type="InterPro" id="IPR058334">
    <property type="entry name" value="DUF8021"/>
</dbReference>
<dbReference type="AlphaFoldDB" id="A0A0U5FRR7"/>
<evidence type="ECO:0000259" key="2">
    <source>
        <dbReference type="Pfam" id="PF26061"/>
    </source>
</evidence>
<dbReference type="Pfam" id="PF26061">
    <property type="entry name" value="DUF8021"/>
    <property type="match status" value="1"/>
</dbReference>
<dbReference type="OMA" id="CQFTEMG"/>
<dbReference type="EMBL" id="CDMC01000003">
    <property type="protein sequence ID" value="CEL02176.1"/>
    <property type="molecule type" value="Genomic_DNA"/>
</dbReference>